<dbReference type="Proteomes" id="UP000484547">
    <property type="component" value="Unassembled WGS sequence"/>
</dbReference>
<evidence type="ECO:0000313" key="4">
    <source>
        <dbReference type="Proteomes" id="UP000484547"/>
    </source>
</evidence>
<reference evidence="3 4" key="1">
    <citation type="journal article" date="2019" name="Nat. Med.">
        <title>A library of human gut bacterial isolates paired with longitudinal multiomics data enables mechanistic microbiome research.</title>
        <authorList>
            <person name="Poyet M."/>
            <person name="Groussin M."/>
            <person name="Gibbons S.M."/>
            <person name="Avila-Pacheco J."/>
            <person name="Jiang X."/>
            <person name="Kearney S.M."/>
            <person name="Perrotta A.R."/>
            <person name="Berdy B."/>
            <person name="Zhao S."/>
            <person name="Lieberman T.D."/>
            <person name="Swanson P.K."/>
            <person name="Smith M."/>
            <person name="Roesemann S."/>
            <person name="Alexander J.E."/>
            <person name="Rich S.A."/>
            <person name="Livny J."/>
            <person name="Vlamakis H."/>
            <person name="Clish C."/>
            <person name="Bullock K."/>
            <person name="Deik A."/>
            <person name="Scott J."/>
            <person name="Pierce K.A."/>
            <person name="Xavier R.J."/>
            <person name="Alm E.J."/>
        </authorList>
    </citation>
    <scope>NUCLEOTIDE SEQUENCE [LARGE SCALE GENOMIC DNA]</scope>
    <source>
        <strain evidence="1 4">BIOML-A13</strain>
        <strain evidence="2 3">BIOML-A3</strain>
    </source>
</reference>
<proteinExistence type="predicted"/>
<dbReference type="InterPro" id="IPR054199">
    <property type="entry name" value="DUF6904"/>
</dbReference>
<organism evidence="1 4">
    <name type="scientific">Phascolarctobacterium faecium</name>
    <dbReference type="NCBI Taxonomy" id="33025"/>
    <lineage>
        <taxon>Bacteria</taxon>
        <taxon>Bacillati</taxon>
        <taxon>Bacillota</taxon>
        <taxon>Negativicutes</taxon>
        <taxon>Acidaminococcales</taxon>
        <taxon>Acidaminococcaceae</taxon>
        <taxon>Phascolarctobacterium</taxon>
    </lineage>
</organism>
<gene>
    <name evidence="1" type="ORF">GMD11_00520</name>
    <name evidence="2" type="ORF">GMD18_00515</name>
</gene>
<dbReference type="EMBL" id="WNBM01000001">
    <property type="protein sequence ID" value="MTT74753.1"/>
    <property type="molecule type" value="Genomic_DNA"/>
</dbReference>
<dbReference type="EMBL" id="WNBW01000001">
    <property type="protein sequence ID" value="MTU02884.1"/>
    <property type="molecule type" value="Genomic_DNA"/>
</dbReference>
<comment type="caution">
    <text evidence="1">The sequence shown here is derived from an EMBL/GenBank/DDBJ whole genome shotgun (WGS) entry which is preliminary data.</text>
</comment>
<evidence type="ECO:0000313" key="1">
    <source>
        <dbReference type="EMBL" id="MTT74753.1"/>
    </source>
</evidence>
<dbReference type="AlphaFoldDB" id="A0A7X2XEP0"/>
<dbReference type="Proteomes" id="UP000443070">
    <property type="component" value="Unassembled WGS sequence"/>
</dbReference>
<evidence type="ECO:0000313" key="2">
    <source>
        <dbReference type="EMBL" id="MTU02884.1"/>
    </source>
</evidence>
<evidence type="ECO:0000313" key="3">
    <source>
        <dbReference type="Proteomes" id="UP000443070"/>
    </source>
</evidence>
<dbReference type="RefSeq" id="WP_155163429.1">
    <property type="nucleotide sequence ID" value="NZ_WNBG01000001.1"/>
</dbReference>
<protein>
    <submittedName>
        <fullName evidence="1">Uncharacterized protein</fullName>
    </submittedName>
</protein>
<dbReference type="Pfam" id="PF21845">
    <property type="entry name" value="DUF6904"/>
    <property type="match status" value="2"/>
</dbReference>
<dbReference type="OrthoDB" id="1999450at2"/>
<keyword evidence="3" id="KW-1185">Reference proteome</keyword>
<name>A0A7X2XEP0_9FIRM</name>
<sequence>MLQVKNTVTSLGLTVSGSTADFTEILQAINTVAGPAGKRPCMAAAHVRVSNFCSQLQSALTASDCSFNVLWPEAVFIVGALSGFIKFESEDLSKKNFIYDVIASPKVIFDENIIKLRLLQAKIISELQTLITRQSFTRILNIYGSGHTYFVDYETGFLDLMNCEYISLSKEKRLQKLASITISILSRSGKYRKFEQEINLNAADRQNLEQTTAHLLW</sequence>
<accession>A0A7X2XEP0</accession>